<evidence type="ECO:0000259" key="6">
    <source>
        <dbReference type="PROSITE" id="PS50937"/>
    </source>
</evidence>
<organism evidence="7 8">
    <name type="scientific">Bhargavaea ullalensis</name>
    <dbReference type="NCBI Taxonomy" id="1265685"/>
    <lineage>
        <taxon>Bacteria</taxon>
        <taxon>Bacillati</taxon>
        <taxon>Bacillota</taxon>
        <taxon>Bacilli</taxon>
        <taxon>Bacillales</taxon>
        <taxon>Caryophanaceae</taxon>
        <taxon>Bhargavaea</taxon>
    </lineage>
</organism>
<name>A0ABV2G9V4_9BACL</name>
<comment type="caution">
    <text evidence="7">The sequence shown here is derived from an EMBL/GenBank/DDBJ whole genome shotgun (WGS) entry which is preliminary data.</text>
</comment>
<dbReference type="PANTHER" id="PTHR30204">
    <property type="entry name" value="REDOX-CYCLING DRUG-SENSING TRANSCRIPTIONAL ACTIVATOR SOXR"/>
    <property type="match status" value="1"/>
</dbReference>
<dbReference type="InterPro" id="IPR047057">
    <property type="entry name" value="MerR_fam"/>
</dbReference>
<keyword evidence="5" id="KW-0175">Coiled coil</keyword>
<dbReference type="PRINTS" id="PR00040">
    <property type="entry name" value="HTHMERR"/>
</dbReference>
<keyword evidence="3 7" id="KW-0238">DNA-binding</keyword>
<dbReference type="GO" id="GO:0003677">
    <property type="term" value="F:DNA binding"/>
    <property type="evidence" value="ECO:0007669"/>
    <property type="project" value="UniProtKB-KW"/>
</dbReference>
<reference evidence="7 8" key="1">
    <citation type="submission" date="2024-06" db="EMBL/GenBank/DDBJ databases">
        <title>Genomic Encyclopedia of Type Strains, Phase IV (KMG-IV): sequencing the most valuable type-strain genomes for metagenomic binning, comparative biology and taxonomic classification.</title>
        <authorList>
            <person name="Goeker M."/>
        </authorList>
    </citation>
    <scope>NUCLEOTIDE SEQUENCE [LARGE SCALE GENOMIC DNA]</scope>
    <source>
        <strain evidence="7 8">DSM 26128</strain>
    </source>
</reference>
<keyword evidence="1" id="KW-0678">Repressor</keyword>
<dbReference type="InterPro" id="IPR009061">
    <property type="entry name" value="DNA-bd_dom_put_sf"/>
</dbReference>
<keyword evidence="2" id="KW-0805">Transcription regulation</keyword>
<feature type="coiled-coil region" evidence="5">
    <location>
        <begin position="87"/>
        <end position="121"/>
    </location>
</feature>
<dbReference type="PANTHER" id="PTHR30204:SF69">
    <property type="entry name" value="MERR-FAMILY TRANSCRIPTIONAL REGULATOR"/>
    <property type="match status" value="1"/>
</dbReference>
<dbReference type="Proteomes" id="UP001549099">
    <property type="component" value="Unassembled WGS sequence"/>
</dbReference>
<evidence type="ECO:0000256" key="5">
    <source>
        <dbReference type="SAM" id="Coils"/>
    </source>
</evidence>
<keyword evidence="4" id="KW-0804">Transcription</keyword>
<dbReference type="CDD" id="cd04776">
    <property type="entry name" value="HTH_GnyR"/>
    <property type="match status" value="1"/>
</dbReference>
<dbReference type="SUPFAM" id="SSF46955">
    <property type="entry name" value="Putative DNA-binding domain"/>
    <property type="match status" value="1"/>
</dbReference>
<dbReference type="Pfam" id="PF13411">
    <property type="entry name" value="MerR_1"/>
    <property type="match status" value="1"/>
</dbReference>
<dbReference type="Gene3D" id="1.10.1660.10">
    <property type="match status" value="1"/>
</dbReference>
<evidence type="ECO:0000256" key="3">
    <source>
        <dbReference type="ARBA" id="ARBA00023125"/>
    </source>
</evidence>
<sequence>MKRIGEMTSEFGVTARTLRYYEELGLLSPVRTEGGSRQYPPADIARMKLIERGKRYGFSLEEIKEMILLFDKDRSGRVQLERTIRYGDEKLEEIDERIRELEDMREELTALRAKFAKKLNQTEGGNG</sequence>
<gene>
    <name evidence="7" type="ORF">ABID49_000942</name>
</gene>
<dbReference type="SMART" id="SM00422">
    <property type="entry name" value="HTH_MERR"/>
    <property type="match status" value="1"/>
</dbReference>
<proteinExistence type="predicted"/>
<dbReference type="RefSeq" id="WP_354195841.1">
    <property type="nucleotide sequence ID" value="NZ_JBEPLW010000003.1"/>
</dbReference>
<evidence type="ECO:0000313" key="8">
    <source>
        <dbReference type="Proteomes" id="UP001549099"/>
    </source>
</evidence>
<protein>
    <submittedName>
        <fullName evidence="7">DNA-binding transcriptional MerR regulator</fullName>
    </submittedName>
</protein>
<accession>A0ABV2G9V4</accession>
<dbReference type="EMBL" id="JBEPLW010000003">
    <property type="protein sequence ID" value="MET3575058.1"/>
    <property type="molecule type" value="Genomic_DNA"/>
</dbReference>
<feature type="domain" description="HTH merR-type" evidence="6">
    <location>
        <begin position="1"/>
        <end position="69"/>
    </location>
</feature>
<dbReference type="PROSITE" id="PS50937">
    <property type="entry name" value="HTH_MERR_2"/>
    <property type="match status" value="1"/>
</dbReference>
<evidence type="ECO:0000256" key="1">
    <source>
        <dbReference type="ARBA" id="ARBA00022491"/>
    </source>
</evidence>
<evidence type="ECO:0000313" key="7">
    <source>
        <dbReference type="EMBL" id="MET3575058.1"/>
    </source>
</evidence>
<keyword evidence="8" id="KW-1185">Reference proteome</keyword>
<dbReference type="InterPro" id="IPR000551">
    <property type="entry name" value="MerR-type_HTH_dom"/>
</dbReference>
<evidence type="ECO:0000256" key="4">
    <source>
        <dbReference type="ARBA" id="ARBA00023163"/>
    </source>
</evidence>
<evidence type="ECO:0000256" key="2">
    <source>
        <dbReference type="ARBA" id="ARBA00023015"/>
    </source>
</evidence>